<gene>
    <name evidence="1" type="ORF">HUW48_18720</name>
</gene>
<protein>
    <submittedName>
        <fullName evidence="1">Uncharacterized protein</fullName>
    </submittedName>
</protein>
<accession>A0A7L7LB03</accession>
<evidence type="ECO:0000313" key="1">
    <source>
        <dbReference type="EMBL" id="QMU29933.1"/>
    </source>
</evidence>
<organism evidence="1 2">
    <name type="scientific">Adhaeribacter radiodurans</name>
    <dbReference type="NCBI Taxonomy" id="2745197"/>
    <lineage>
        <taxon>Bacteria</taxon>
        <taxon>Pseudomonadati</taxon>
        <taxon>Bacteroidota</taxon>
        <taxon>Cytophagia</taxon>
        <taxon>Cytophagales</taxon>
        <taxon>Hymenobacteraceae</taxon>
        <taxon>Adhaeribacter</taxon>
    </lineage>
</organism>
<evidence type="ECO:0000313" key="2">
    <source>
        <dbReference type="Proteomes" id="UP000514509"/>
    </source>
</evidence>
<dbReference type="Proteomes" id="UP000514509">
    <property type="component" value="Chromosome"/>
</dbReference>
<dbReference type="KEGG" id="add:HUW48_18720"/>
<keyword evidence="2" id="KW-1185">Reference proteome</keyword>
<proteinExistence type="predicted"/>
<reference evidence="1 2" key="1">
    <citation type="submission" date="2020-08" db="EMBL/GenBank/DDBJ databases">
        <title>Adhaeribacter dokdonensis sp. nov., isolated from the rhizosphere of Elymus tsukushiensis, a plant native to the Dokdo Islands, Republic of Korea.</title>
        <authorList>
            <person name="Ghim S.Y."/>
        </authorList>
    </citation>
    <scope>NUCLEOTIDE SEQUENCE [LARGE SCALE GENOMIC DNA]</scope>
    <source>
        <strain evidence="1 2">KUDC8001</strain>
    </source>
</reference>
<dbReference type="RefSeq" id="WP_182412392.1">
    <property type="nucleotide sequence ID" value="NZ_CP055153.1"/>
</dbReference>
<name>A0A7L7LB03_9BACT</name>
<dbReference type="EMBL" id="CP055153">
    <property type="protein sequence ID" value="QMU29933.1"/>
    <property type="molecule type" value="Genomic_DNA"/>
</dbReference>
<sequence length="88" mass="10109">MKQLFLLFTISAQRTTPLTSIENHSISIKPIVKKQHASTSYTWEEGSAFTCQYLESSTEQQPYLHTISAVSKTVAENSYDRRFYKNSN</sequence>
<dbReference type="AlphaFoldDB" id="A0A7L7LB03"/>